<dbReference type="PROSITE" id="PS50011">
    <property type="entry name" value="PROTEIN_KINASE_DOM"/>
    <property type="match status" value="1"/>
</dbReference>
<dbReference type="InterPro" id="IPR000719">
    <property type="entry name" value="Prot_kinase_dom"/>
</dbReference>
<evidence type="ECO:0000256" key="3">
    <source>
        <dbReference type="ARBA" id="ARBA00022777"/>
    </source>
</evidence>
<dbReference type="SUPFAM" id="SSF56112">
    <property type="entry name" value="Protein kinase-like (PK-like)"/>
    <property type="match status" value="1"/>
</dbReference>
<proteinExistence type="inferred from homology"/>
<gene>
    <name evidence="7" type="ORF">HK103_006735</name>
</gene>
<dbReference type="PANTHER" id="PTHR11042:SF190">
    <property type="entry name" value="MITOSIS INHIBITOR PROTEIN KINASE MIK1"/>
    <property type="match status" value="1"/>
</dbReference>
<protein>
    <recommendedName>
        <fullName evidence="6">Protein kinase domain-containing protein</fullName>
    </recommendedName>
</protein>
<dbReference type="CDD" id="cd00180">
    <property type="entry name" value="PKc"/>
    <property type="match status" value="1"/>
</dbReference>
<dbReference type="AlphaFoldDB" id="A0AAD5UDD9"/>
<organism evidence="7 8">
    <name type="scientific">Boothiomyces macroporosus</name>
    <dbReference type="NCBI Taxonomy" id="261099"/>
    <lineage>
        <taxon>Eukaryota</taxon>
        <taxon>Fungi</taxon>
        <taxon>Fungi incertae sedis</taxon>
        <taxon>Chytridiomycota</taxon>
        <taxon>Chytridiomycota incertae sedis</taxon>
        <taxon>Chytridiomycetes</taxon>
        <taxon>Rhizophydiales</taxon>
        <taxon>Terramycetaceae</taxon>
        <taxon>Boothiomyces</taxon>
    </lineage>
</organism>
<evidence type="ECO:0000256" key="2">
    <source>
        <dbReference type="ARBA" id="ARBA00022741"/>
    </source>
</evidence>
<dbReference type="Pfam" id="PF00069">
    <property type="entry name" value="Pkinase"/>
    <property type="match status" value="1"/>
</dbReference>
<evidence type="ECO:0000259" key="6">
    <source>
        <dbReference type="PROSITE" id="PS50011"/>
    </source>
</evidence>
<sequence length="441" mass="50695">MKDQTTSYIQSLQEECPGVDFSIPKEPYDKSFTVGDYIIQYLTTTWEILKNSQNIKTNKIMDFVKADFKDFHLPIARTQIVKYLQCTEAFADDFMEAQSIHFAVSFNQMEFKKLSKFQAVPFKEDFDSQARSGDFGDVIKVYEGKLAYAKKTIRKSRKSYDDAINEINILEAATKTENNHLLRLRCAYEQDDTFSIITFPWCDLDLQDMFTKSHNIKFWTSLKTKKERIVLISNWMSCLASGLTALHSKIKHRDLKPRNILIHETTDGVHPIICDFGLSKEFKFRSTSYKQDGTYEYFSPEQIKGDLVGRKGDVFSLGIIFAELGLLLYGLDRTTLKKMVKIGYSELSIHLDAVASLFTDITGYESWCNLYRSLIREMLIYNPDERPKASAVWAKSKELVERVGGVAHCSDVCSPGTQSFPGEIEDDYAEFNERESIFSMV</sequence>
<dbReference type="InterPro" id="IPR011009">
    <property type="entry name" value="Kinase-like_dom_sf"/>
</dbReference>
<dbReference type="GO" id="GO:0004672">
    <property type="term" value="F:protein kinase activity"/>
    <property type="evidence" value="ECO:0007669"/>
    <property type="project" value="InterPro"/>
</dbReference>
<name>A0AAD5UDD9_9FUNG</name>
<dbReference type="GO" id="GO:0005737">
    <property type="term" value="C:cytoplasm"/>
    <property type="evidence" value="ECO:0007669"/>
    <property type="project" value="TreeGrafter"/>
</dbReference>
<dbReference type="Proteomes" id="UP001210925">
    <property type="component" value="Unassembled WGS sequence"/>
</dbReference>
<keyword evidence="3" id="KW-0418">Kinase</keyword>
<dbReference type="Gene3D" id="1.10.510.10">
    <property type="entry name" value="Transferase(Phosphotransferase) domain 1"/>
    <property type="match status" value="1"/>
</dbReference>
<dbReference type="GO" id="GO:0005524">
    <property type="term" value="F:ATP binding"/>
    <property type="evidence" value="ECO:0007669"/>
    <property type="project" value="UniProtKB-KW"/>
</dbReference>
<keyword evidence="4" id="KW-0067">ATP-binding</keyword>
<comment type="similarity">
    <text evidence="5">Belongs to the protein kinase superfamily. Ser/Thr protein kinase family. GCN2 subfamily.</text>
</comment>
<dbReference type="SMART" id="SM00220">
    <property type="entry name" value="S_TKc"/>
    <property type="match status" value="1"/>
</dbReference>
<feature type="domain" description="Protein kinase" evidence="6">
    <location>
        <begin position="124"/>
        <end position="400"/>
    </location>
</feature>
<evidence type="ECO:0000313" key="7">
    <source>
        <dbReference type="EMBL" id="KAJ3254938.1"/>
    </source>
</evidence>
<dbReference type="PANTHER" id="PTHR11042">
    <property type="entry name" value="EUKARYOTIC TRANSLATION INITIATION FACTOR 2-ALPHA KINASE EIF2-ALPHA KINASE -RELATED"/>
    <property type="match status" value="1"/>
</dbReference>
<reference evidence="7" key="1">
    <citation type="submission" date="2020-05" db="EMBL/GenBank/DDBJ databases">
        <title>Phylogenomic resolution of chytrid fungi.</title>
        <authorList>
            <person name="Stajich J.E."/>
            <person name="Amses K."/>
            <person name="Simmons R."/>
            <person name="Seto K."/>
            <person name="Myers J."/>
            <person name="Bonds A."/>
            <person name="Quandt C.A."/>
            <person name="Barry K."/>
            <person name="Liu P."/>
            <person name="Grigoriev I."/>
            <person name="Longcore J.E."/>
            <person name="James T.Y."/>
        </authorList>
    </citation>
    <scope>NUCLEOTIDE SEQUENCE</scope>
    <source>
        <strain evidence="7">PLAUS21</strain>
    </source>
</reference>
<evidence type="ECO:0000256" key="5">
    <source>
        <dbReference type="ARBA" id="ARBA00037982"/>
    </source>
</evidence>
<accession>A0AAD5UDD9</accession>
<dbReference type="InterPro" id="IPR050339">
    <property type="entry name" value="CC_SR_Kinase"/>
</dbReference>
<evidence type="ECO:0000256" key="4">
    <source>
        <dbReference type="ARBA" id="ARBA00022840"/>
    </source>
</evidence>
<keyword evidence="2" id="KW-0547">Nucleotide-binding</keyword>
<keyword evidence="8" id="KW-1185">Reference proteome</keyword>
<evidence type="ECO:0000313" key="8">
    <source>
        <dbReference type="Proteomes" id="UP001210925"/>
    </source>
</evidence>
<keyword evidence="1" id="KW-0808">Transferase</keyword>
<dbReference type="GO" id="GO:0005634">
    <property type="term" value="C:nucleus"/>
    <property type="evidence" value="ECO:0007669"/>
    <property type="project" value="TreeGrafter"/>
</dbReference>
<comment type="caution">
    <text evidence="7">The sequence shown here is derived from an EMBL/GenBank/DDBJ whole genome shotgun (WGS) entry which is preliminary data.</text>
</comment>
<dbReference type="PROSITE" id="PS00108">
    <property type="entry name" value="PROTEIN_KINASE_ST"/>
    <property type="match status" value="1"/>
</dbReference>
<evidence type="ECO:0000256" key="1">
    <source>
        <dbReference type="ARBA" id="ARBA00022679"/>
    </source>
</evidence>
<dbReference type="InterPro" id="IPR008271">
    <property type="entry name" value="Ser/Thr_kinase_AS"/>
</dbReference>
<dbReference type="EMBL" id="JADGKB010000075">
    <property type="protein sequence ID" value="KAJ3254938.1"/>
    <property type="molecule type" value="Genomic_DNA"/>
</dbReference>